<proteinExistence type="predicted"/>
<comment type="caution">
    <text evidence="1">The sequence shown here is derived from an EMBL/GenBank/DDBJ whole genome shotgun (WGS) entry which is preliminary data.</text>
</comment>
<evidence type="ECO:0000313" key="2">
    <source>
        <dbReference type="Proteomes" id="UP001320706"/>
    </source>
</evidence>
<dbReference type="Proteomes" id="UP001320706">
    <property type="component" value="Unassembled WGS sequence"/>
</dbReference>
<gene>
    <name evidence="1" type="ORF">M8818_005277</name>
</gene>
<keyword evidence="2" id="KW-1185">Reference proteome</keyword>
<dbReference type="EMBL" id="JAMKPW020000030">
    <property type="protein sequence ID" value="KAK8203386.1"/>
    <property type="molecule type" value="Genomic_DNA"/>
</dbReference>
<accession>A0ACC3S9C8</accession>
<sequence>MGCVIRQAPRSSYDPSILSAHSTTHAGLQISGPSIRLPTLHSSICASSGGHDTVSNPQDCHELPFHEDDPSLITSYFLCYRLGCHNHTILSSIPEFTGPTSHERSAKRASTIS</sequence>
<evidence type="ECO:0000313" key="1">
    <source>
        <dbReference type="EMBL" id="KAK8203386.1"/>
    </source>
</evidence>
<reference evidence="1" key="1">
    <citation type="submission" date="2024-02" db="EMBL/GenBank/DDBJ databases">
        <title>Metagenome Assembled Genome of Zalaria obscura JY119.</title>
        <authorList>
            <person name="Vighnesh L."/>
            <person name="Jagadeeshwari U."/>
            <person name="Venkata Ramana C."/>
            <person name="Sasikala C."/>
        </authorList>
    </citation>
    <scope>NUCLEOTIDE SEQUENCE</scope>
    <source>
        <strain evidence="1">JY119</strain>
    </source>
</reference>
<protein>
    <submittedName>
        <fullName evidence="1">Uncharacterized protein</fullName>
    </submittedName>
</protein>
<name>A0ACC3S9C8_9PEZI</name>
<organism evidence="1 2">
    <name type="scientific">Zalaria obscura</name>
    <dbReference type="NCBI Taxonomy" id="2024903"/>
    <lineage>
        <taxon>Eukaryota</taxon>
        <taxon>Fungi</taxon>
        <taxon>Dikarya</taxon>
        <taxon>Ascomycota</taxon>
        <taxon>Pezizomycotina</taxon>
        <taxon>Dothideomycetes</taxon>
        <taxon>Dothideomycetidae</taxon>
        <taxon>Dothideales</taxon>
        <taxon>Zalariaceae</taxon>
        <taxon>Zalaria</taxon>
    </lineage>
</organism>